<keyword evidence="1" id="KW-0472">Membrane</keyword>
<dbReference type="Proteomes" id="UP000823637">
    <property type="component" value="Unassembled WGS sequence"/>
</dbReference>
<keyword evidence="1" id="KW-0812">Transmembrane</keyword>
<evidence type="ECO:0000256" key="1">
    <source>
        <dbReference type="SAM" id="Phobius"/>
    </source>
</evidence>
<reference evidence="2" key="2">
    <citation type="journal article" date="2021" name="PeerJ">
        <title>Extensive microbial diversity within the chicken gut microbiome revealed by metagenomics and culture.</title>
        <authorList>
            <person name="Gilroy R."/>
            <person name="Ravi A."/>
            <person name="Getino M."/>
            <person name="Pursley I."/>
            <person name="Horton D.L."/>
            <person name="Alikhan N.F."/>
            <person name="Baker D."/>
            <person name="Gharbi K."/>
            <person name="Hall N."/>
            <person name="Watson M."/>
            <person name="Adriaenssens E.M."/>
            <person name="Foster-Nyarko E."/>
            <person name="Jarju S."/>
            <person name="Secka A."/>
            <person name="Antonio M."/>
            <person name="Oren A."/>
            <person name="Chaudhuri R.R."/>
            <person name="La Ragione R."/>
            <person name="Hildebrand F."/>
            <person name="Pallen M.J."/>
        </authorList>
    </citation>
    <scope>NUCLEOTIDE SEQUENCE</scope>
    <source>
        <strain evidence="2">D3-1215</strain>
    </source>
</reference>
<evidence type="ECO:0000313" key="3">
    <source>
        <dbReference type="Proteomes" id="UP000823637"/>
    </source>
</evidence>
<organism evidence="2 3">
    <name type="scientific">Candidatus Enterocola intestinipullorum</name>
    <dbReference type="NCBI Taxonomy" id="2840783"/>
    <lineage>
        <taxon>Bacteria</taxon>
        <taxon>Pseudomonadati</taxon>
        <taxon>Bacteroidota</taxon>
        <taxon>Bacteroidia</taxon>
        <taxon>Bacteroidales</taxon>
        <taxon>Candidatus Enterocola</taxon>
    </lineage>
</organism>
<gene>
    <name evidence="2" type="ORF">IAC32_03820</name>
</gene>
<proteinExistence type="predicted"/>
<accession>A0A9D9EGH2</accession>
<feature type="transmembrane region" description="Helical" evidence="1">
    <location>
        <begin position="61"/>
        <end position="80"/>
    </location>
</feature>
<protein>
    <submittedName>
        <fullName evidence="2">DUF3098 domain-containing protein</fullName>
    </submittedName>
</protein>
<keyword evidence="1" id="KW-1133">Transmembrane helix</keyword>
<name>A0A9D9EGH2_9BACT</name>
<dbReference type="EMBL" id="JADIMR010000054">
    <property type="protein sequence ID" value="MBO8446857.1"/>
    <property type="molecule type" value="Genomic_DNA"/>
</dbReference>
<dbReference type="Pfam" id="PF11297">
    <property type="entry name" value="DUF3098"/>
    <property type="match status" value="1"/>
</dbReference>
<sequence length="90" mass="10237">MNKETIKKEENNTSLRLSKRNLYFIAAGLVVVIIGFVLMAVGPDSGLHNFEPDIFSTRRVIVAPLIVFIGYVSILFAIWYKPKKSEDKHK</sequence>
<dbReference type="AlphaFoldDB" id="A0A9D9EGH2"/>
<comment type="caution">
    <text evidence="2">The sequence shown here is derived from an EMBL/GenBank/DDBJ whole genome shotgun (WGS) entry which is preliminary data.</text>
</comment>
<dbReference type="InterPro" id="IPR021448">
    <property type="entry name" value="DUF3098"/>
</dbReference>
<reference evidence="2" key="1">
    <citation type="submission" date="2020-10" db="EMBL/GenBank/DDBJ databases">
        <authorList>
            <person name="Gilroy R."/>
        </authorList>
    </citation>
    <scope>NUCLEOTIDE SEQUENCE</scope>
    <source>
        <strain evidence="2">D3-1215</strain>
    </source>
</reference>
<evidence type="ECO:0000313" key="2">
    <source>
        <dbReference type="EMBL" id="MBO8446857.1"/>
    </source>
</evidence>
<feature type="transmembrane region" description="Helical" evidence="1">
    <location>
        <begin position="21"/>
        <end position="41"/>
    </location>
</feature>